<dbReference type="SMART" id="SM00387">
    <property type="entry name" value="HATPase_c"/>
    <property type="match status" value="1"/>
</dbReference>
<keyword evidence="5" id="KW-0547">Nucleotide-binding</keyword>
<gene>
    <name evidence="11" type="ORF">H5P27_04895</name>
</gene>
<evidence type="ECO:0000256" key="4">
    <source>
        <dbReference type="ARBA" id="ARBA00022679"/>
    </source>
</evidence>
<feature type="domain" description="PAS" evidence="10">
    <location>
        <begin position="33"/>
        <end position="75"/>
    </location>
</feature>
<evidence type="ECO:0000256" key="2">
    <source>
        <dbReference type="ARBA" id="ARBA00012438"/>
    </source>
</evidence>
<accession>A0A7X1E927</accession>
<organism evidence="11 12">
    <name type="scientific">Pelagicoccus albus</name>
    <dbReference type="NCBI Taxonomy" id="415222"/>
    <lineage>
        <taxon>Bacteria</taxon>
        <taxon>Pseudomonadati</taxon>
        <taxon>Verrucomicrobiota</taxon>
        <taxon>Opitutia</taxon>
        <taxon>Puniceicoccales</taxon>
        <taxon>Pelagicoccaceae</taxon>
        <taxon>Pelagicoccus</taxon>
    </lineage>
</organism>
<evidence type="ECO:0000256" key="1">
    <source>
        <dbReference type="ARBA" id="ARBA00000085"/>
    </source>
</evidence>
<keyword evidence="12" id="KW-1185">Reference proteome</keyword>
<keyword evidence="8" id="KW-0902">Two-component regulatory system</keyword>
<dbReference type="Gene3D" id="3.30.450.20">
    <property type="entry name" value="PAS domain"/>
    <property type="match status" value="1"/>
</dbReference>
<evidence type="ECO:0000313" key="11">
    <source>
        <dbReference type="EMBL" id="MBC2605377.1"/>
    </source>
</evidence>
<dbReference type="SMART" id="SM00091">
    <property type="entry name" value="PAS"/>
    <property type="match status" value="1"/>
</dbReference>
<reference evidence="11 12" key="1">
    <citation type="submission" date="2020-07" db="EMBL/GenBank/DDBJ databases">
        <authorList>
            <person name="Feng X."/>
        </authorList>
    </citation>
    <scope>NUCLEOTIDE SEQUENCE [LARGE SCALE GENOMIC DNA]</scope>
    <source>
        <strain evidence="11 12">JCM23202</strain>
    </source>
</reference>
<dbReference type="NCBIfam" id="TIGR00229">
    <property type="entry name" value="sensory_box"/>
    <property type="match status" value="1"/>
</dbReference>
<dbReference type="Gene3D" id="3.30.565.10">
    <property type="entry name" value="Histidine kinase-like ATPase, C-terminal domain"/>
    <property type="match status" value="1"/>
</dbReference>
<keyword evidence="6" id="KW-0418">Kinase</keyword>
<dbReference type="GO" id="GO:0000155">
    <property type="term" value="F:phosphorelay sensor kinase activity"/>
    <property type="evidence" value="ECO:0007669"/>
    <property type="project" value="InterPro"/>
</dbReference>
<evidence type="ECO:0000256" key="8">
    <source>
        <dbReference type="ARBA" id="ARBA00023012"/>
    </source>
</evidence>
<dbReference type="InterPro" id="IPR003594">
    <property type="entry name" value="HATPase_dom"/>
</dbReference>
<dbReference type="EMBL" id="JACHVC010000006">
    <property type="protein sequence ID" value="MBC2605377.1"/>
    <property type="molecule type" value="Genomic_DNA"/>
</dbReference>
<dbReference type="SMART" id="SM00388">
    <property type="entry name" value="HisKA"/>
    <property type="match status" value="1"/>
</dbReference>
<dbReference type="InterPro" id="IPR000014">
    <property type="entry name" value="PAS"/>
</dbReference>
<dbReference type="SUPFAM" id="SSF55785">
    <property type="entry name" value="PYP-like sensor domain (PAS domain)"/>
    <property type="match status" value="1"/>
</dbReference>
<proteinExistence type="predicted"/>
<dbReference type="InterPro" id="IPR036890">
    <property type="entry name" value="HATPase_C_sf"/>
</dbReference>
<dbReference type="CDD" id="cd00075">
    <property type="entry name" value="HATPase"/>
    <property type="match status" value="1"/>
</dbReference>
<dbReference type="InterPro" id="IPR036097">
    <property type="entry name" value="HisK_dim/P_sf"/>
</dbReference>
<dbReference type="PANTHER" id="PTHR43065">
    <property type="entry name" value="SENSOR HISTIDINE KINASE"/>
    <property type="match status" value="1"/>
</dbReference>
<dbReference type="RefSeq" id="WP_185659258.1">
    <property type="nucleotide sequence ID" value="NZ_CAWPOO010000006.1"/>
</dbReference>
<evidence type="ECO:0000259" key="9">
    <source>
        <dbReference type="PROSITE" id="PS50109"/>
    </source>
</evidence>
<dbReference type="InterPro" id="IPR005467">
    <property type="entry name" value="His_kinase_dom"/>
</dbReference>
<dbReference type="Pfam" id="PF00512">
    <property type="entry name" value="HisKA"/>
    <property type="match status" value="1"/>
</dbReference>
<comment type="caution">
    <text evidence="11">The sequence shown here is derived from an EMBL/GenBank/DDBJ whole genome shotgun (WGS) entry which is preliminary data.</text>
</comment>
<keyword evidence="3" id="KW-0597">Phosphoprotein</keyword>
<dbReference type="SUPFAM" id="SSF55874">
    <property type="entry name" value="ATPase domain of HSP90 chaperone/DNA topoisomerase II/histidine kinase"/>
    <property type="match status" value="1"/>
</dbReference>
<dbReference type="SUPFAM" id="SSF47384">
    <property type="entry name" value="Homodimeric domain of signal transducing histidine kinase"/>
    <property type="match status" value="1"/>
</dbReference>
<dbReference type="Gene3D" id="1.10.287.130">
    <property type="match status" value="1"/>
</dbReference>
<dbReference type="Pfam" id="PF13188">
    <property type="entry name" value="PAS_8"/>
    <property type="match status" value="1"/>
</dbReference>
<keyword evidence="7" id="KW-0067">ATP-binding</keyword>
<name>A0A7X1E927_9BACT</name>
<dbReference type="PANTHER" id="PTHR43065:SF10">
    <property type="entry name" value="PEROXIDE STRESS-ACTIVATED HISTIDINE KINASE MAK3"/>
    <property type="match status" value="1"/>
</dbReference>
<evidence type="ECO:0000256" key="7">
    <source>
        <dbReference type="ARBA" id="ARBA00022840"/>
    </source>
</evidence>
<evidence type="ECO:0000259" key="10">
    <source>
        <dbReference type="PROSITE" id="PS50112"/>
    </source>
</evidence>
<evidence type="ECO:0000256" key="6">
    <source>
        <dbReference type="ARBA" id="ARBA00022777"/>
    </source>
</evidence>
<evidence type="ECO:0000313" key="12">
    <source>
        <dbReference type="Proteomes" id="UP000526501"/>
    </source>
</evidence>
<dbReference type="CDD" id="cd00130">
    <property type="entry name" value="PAS"/>
    <property type="match status" value="1"/>
</dbReference>
<dbReference type="PRINTS" id="PR00344">
    <property type="entry name" value="BCTRLSENSOR"/>
</dbReference>
<dbReference type="InterPro" id="IPR003661">
    <property type="entry name" value="HisK_dim/P_dom"/>
</dbReference>
<dbReference type="InterPro" id="IPR004358">
    <property type="entry name" value="Sig_transdc_His_kin-like_C"/>
</dbReference>
<dbReference type="EC" id="2.7.13.3" evidence="2"/>
<dbReference type="PROSITE" id="PS50109">
    <property type="entry name" value="HIS_KIN"/>
    <property type="match status" value="1"/>
</dbReference>
<dbReference type="AlphaFoldDB" id="A0A7X1E927"/>
<evidence type="ECO:0000256" key="3">
    <source>
        <dbReference type="ARBA" id="ARBA00022553"/>
    </source>
</evidence>
<evidence type="ECO:0000256" key="5">
    <source>
        <dbReference type="ARBA" id="ARBA00022741"/>
    </source>
</evidence>
<dbReference type="Pfam" id="PF02518">
    <property type="entry name" value="HATPase_c"/>
    <property type="match status" value="1"/>
</dbReference>
<dbReference type="InterPro" id="IPR035965">
    <property type="entry name" value="PAS-like_dom_sf"/>
</dbReference>
<feature type="domain" description="Histidine kinase" evidence="9">
    <location>
        <begin position="168"/>
        <end position="381"/>
    </location>
</feature>
<dbReference type="PROSITE" id="PS50112">
    <property type="entry name" value="PAS"/>
    <property type="match status" value="1"/>
</dbReference>
<sequence>MVKKESYLDRVLGRIETLDATNLANLAQKLARERSYLETIFNTALEGILVVDEDGEVRYANESGRRMIGLKESDMGSAILWRLIPGLRDSLGLEEGEPLRDSISSRELELTYPEQRYVRMYFLPFKESEGDEDKQFVVMLSDITSEKISKEETIESEKIASILLLAAGVAHELGNPLNSLTIHLQLMERTLSKLEASPSSEKLSNSLQVCRGEVDRLDGIIKNFLEAIRPQEPDFQILDLSLVLEEVLEVVGSELNDRGITVEVEVVSEAPIVRADRNQMKQVFFNLIKNAMEAMRPGGALKIVSRADEEKIYLRFGDSGSGIRQSELSRVFQPYHTTKKTGSGLGLMIVQRIMRGHGGLVGIDSQEGVGTVVTLELPKRNRKIRMLEG</sequence>
<dbReference type="CDD" id="cd00082">
    <property type="entry name" value="HisKA"/>
    <property type="match status" value="1"/>
</dbReference>
<dbReference type="GO" id="GO:0005524">
    <property type="term" value="F:ATP binding"/>
    <property type="evidence" value="ECO:0007669"/>
    <property type="project" value="UniProtKB-KW"/>
</dbReference>
<comment type="catalytic activity">
    <reaction evidence="1">
        <text>ATP + protein L-histidine = ADP + protein N-phospho-L-histidine.</text>
        <dbReference type="EC" id="2.7.13.3"/>
    </reaction>
</comment>
<keyword evidence="4" id="KW-0808">Transferase</keyword>
<protein>
    <recommendedName>
        <fullName evidence="2">histidine kinase</fullName>
        <ecNumber evidence="2">2.7.13.3</ecNumber>
    </recommendedName>
</protein>
<dbReference type="Proteomes" id="UP000526501">
    <property type="component" value="Unassembled WGS sequence"/>
</dbReference>